<evidence type="ECO:0000313" key="8">
    <source>
        <dbReference type="EMBL" id="PPC76371.1"/>
    </source>
</evidence>
<dbReference type="CDD" id="cd07324">
    <property type="entry name" value="M48C_Oma1-like"/>
    <property type="match status" value="1"/>
</dbReference>
<evidence type="ECO:0000256" key="3">
    <source>
        <dbReference type="ARBA" id="ARBA00022801"/>
    </source>
</evidence>
<comment type="caution">
    <text evidence="8">The sequence shown here is derived from an EMBL/GenBank/DDBJ whole genome shotgun (WGS) entry which is preliminary data.</text>
</comment>
<evidence type="ECO:0000256" key="6">
    <source>
        <dbReference type="RuleBase" id="RU003983"/>
    </source>
</evidence>
<dbReference type="Pfam" id="PF14559">
    <property type="entry name" value="TPR_19"/>
    <property type="match status" value="1"/>
</dbReference>
<comment type="cofactor">
    <cofactor evidence="6">
        <name>Zn(2+)</name>
        <dbReference type="ChEBI" id="CHEBI:29105"/>
    </cofactor>
    <text evidence="6">Binds 1 zinc ion per subunit.</text>
</comment>
<dbReference type="GO" id="GO:0051603">
    <property type="term" value="P:proteolysis involved in protein catabolic process"/>
    <property type="evidence" value="ECO:0007669"/>
    <property type="project" value="TreeGrafter"/>
</dbReference>
<dbReference type="InterPro" id="IPR011990">
    <property type="entry name" value="TPR-like_helical_dom_sf"/>
</dbReference>
<gene>
    <name evidence="8" type="ORF">C4K68_15540</name>
</gene>
<evidence type="ECO:0000256" key="2">
    <source>
        <dbReference type="ARBA" id="ARBA00022723"/>
    </source>
</evidence>
<sequence length="431" mass="48065">MLRRLQGSGSTLDDPALESYVTDILYQLAPYSNLPNTNLNVVVLDTTELNAFAVPGALIGINAGMLMYTDNQDQLASVLAHELSHLSQRHYALQRAQQERERPYWIAATIAGILAGVASGNADVGGAAVTSSLAANQGRSLAFSRLHEAEADRIGIAVLANAGFDPQAMPDMLSKLQRDYGNSTKVPEMLLSHPLTEKRIADSQARAATYPRRPHAADTRFLMMQARARVLLNKANQATLSYYQSRVKELPSDPGGHYGLALTYIERKQPAAALSELQWLEQKQHDSLLIQALRARYLAESGQGVSAISYLKQHLALFPDNLMLGRLLAQIYEDQNQLQSARALLEDLIAAHPEQAGLWYDLSEVRGKLKDTFGIHDARIEYFLRTASWEDAERQIRYARSTRGITVVQNDLLDAKENEVKEWKQWEKDMR</sequence>
<reference evidence="8 9" key="1">
    <citation type="submission" date="2018-02" db="EMBL/GenBank/DDBJ databases">
        <title>novel marine gammaproteobacteria from coastal saline agro ecosystem.</title>
        <authorList>
            <person name="Krishnan R."/>
            <person name="Ramesh Kumar N."/>
        </authorList>
    </citation>
    <scope>NUCLEOTIDE SEQUENCE [LARGE SCALE GENOMIC DNA]</scope>
    <source>
        <strain evidence="8 9">228</strain>
    </source>
</reference>
<dbReference type="GO" id="GO:0046872">
    <property type="term" value="F:metal ion binding"/>
    <property type="evidence" value="ECO:0007669"/>
    <property type="project" value="UniProtKB-KW"/>
</dbReference>
<dbReference type="EMBL" id="PRLP01000052">
    <property type="protein sequence ID" value="PPC76371.1"/>
    <property type="molecule type" value="Genomic_DNA"/>
</dbReference>
<dbReference type="PANTHER" id="PTHR22726:SF1">
    <property type="entry name" value="METALLOENDOPEPTIDASE OMA1, MITOCHONDRIAL"/>
    <property type="match status" value="1"/>
</dbReference>
<dbReference type="InterPro" id="IPR051156">
    <property type="entry name" value="Mito/Outer_Membr_Metalloprot"/>
</dbReference>
<dbReference type="GO" id="GO:0016020">
    <property type="term" value="C:membrane"/>
    <property type="evidence" value="ECO:0007669"/>
    <property type="project" value="TreeGrafter"/>
</dbReference>
<keyword evidence="1 6" id="KW-0645">Protease</keyword>
<evidence type="ECO:0000313" key="9">
    <source>
        <dbReference type="Proteomes" id="UP000238196"/>
    </source>
</evidence>
<dbReference type="PANTHER" id="PTHR22726">
    <property type="entry name" value="METALLOENDOPEPTIDASE OMA1"/>
    <property type="match status" value="1"/>
</dbReference>
<accession>A0A2S5KNH9</accession>
<keyword evidence="3 6" id="KW-0378">Hydrolase</keyword>
<keyword evidence="2" id="KW-0479">Metal-binding</keyword>
<keyword evidence="5 6" id="KW-0482">Metalloprotease</keyword>
<evidence type="ECO:0000256" key="1">
    <source>
        <dbReference type="ARBA" id="ARBA00022670"/>
    </source>
</evidence>
<dbReference type="GO" id="GO:0004222">
    <property type="term" value="F:metalloendopeptidase activity"/>
    <property type="evidence" value="ECO:0007669"/>
    <property type="project" value="InterPro"/>
</dbReference>
<dbReference type="SUPFAM" id="SSF48452">
    <property type="entry name" value="TPR-like"/>
    <property type="match status" value="1"/>
</dbReference>
<evidence type="ECO:0000256" key="4">
    <source>
        <dbReference type="ARBA" id="ARBA00022833"/>
    </source>
</evidence>
<dbReference type="InterPro" id="IPR001915">
    <property type="entry name" value="Peptidase_M48"/>
</dbReference>
<dbReference type="Pfam" id="PF01435">
    <property type="entry name" value="Peptidase_M48"/>
    <property type="match status" value="1"/>
</dbReference>
<comment type="similarity">
    <text evidence="6">Belongs to the peptidase M48 family.</text>
</comment>
<evidence type="ECO:0000256" key="5">
    <source>
        <dbReference type="ARBA" id="ARBA00023049"/>
    </source>
</evidence>
<dbReference type="Gene3D" id="3.30.2010.10">
    <property type="entry name" value="Metalloproteases ('zincins'), catalytic domain"/>
    <property type="match status" value="1"/>
</dbReference>
<proteinExistence type="inferred from homology"/>
<dbReference type="AlphaFoldDB" id="A0A2S5KNH9"/>
<dbReference type="Proteomes" id="UP000238196">
    <property type="component" value="Unassembled WGS sequence"/>
</dbReference>
<protein>
    <recommendedName>
        <fullName evidence="7">Peptidase M48 domain-containing protein</fullName>
    </recommendedName>
</protein>
<dbReference type="Gene3D" id="1.25.40.10">
    <property type="entry name" value="Tetratricopeptide repeat domain"/>
    <property type="match status" value="1"/>
</dbReference>
<feature type="domain" description="Peptidase M48" evidence="7">
    <location>
        <begin position="17"/>
        <end position="204"/>
    </location>
</feature>
<name>A0A2S5KNH9_9PROT</name>
<keyword evidence="4 6" id="KW-0862">Zinc</keyword>
<organism evidence="8 9">
    <name type="scientific">Proteobacteria bacterium 228</name>
    <dbReference type="NCBI Taxonomy" id="2083153"/>
    <lineage>
        <taxon>Bacteria</taxon>
        <taxon>Pseudomonadati</taxon>
        <taxon>Pseudomonadota</taxon>
    </lineage>
</organism>
<evidence type="ECO:0000259" key="7">
    <source>
        <dbReference type="Pfam" id="PF01435"/>
    </source>
</evidence>